<dbReference type="GO" id="GO:0046872">
    <property type="term" value="F:metal ion binding"/>
    <property type="evidence" value="ECO:0007669"/>
    <property type="project" value="UniProtKB-KW"/>
</dbReference>
<dbReference type="GO" id="GO:0033212">
    <property type="term" value="P:iron import into cell"/>
    <property type="evidence" value="ECO:0007669"/>
    <property type="project" value="InterPro"/>
</dbReference>
<dbReference type="PANTHER" id="PTHR30521">
    <property type="entry name" value="DEFERROCHELATASE/PEROXIDASE"/>
    <property type="match status" value="1"/>
</dbReference>
<dbReference type="Proteomes" id="UP000824189">
    <property type="component" value="Unassembled WGS sequence"/>
</dbReference>
<dbReference type="PANTHER" id="PTHR30521:SF4">
    <property type="entry name" value="DEFERROCHELATASE"/>
    <property type="match status" value="1"/>
</dbReference>
<gene>
    <name evidence="16" type="primary">efeB</name>
    <name evidence="16" type="ORF">H9867_01850</name>
</gene>
<dbReference type="NCBIfam" id="TIGR01412">
    <property type="entry name" value="tat_substr_1"/>
    <property type="match status" value="1"/>
</dbReference>
<dbReference type="GO" id="GO:0005829">
    <property type="term" value="C:cytosol"/>
    <property type="evidence" value="ECO:0007669"/>
    <property type="project" value="TreeGrafter"/>
</dbReference>
<keyword evidence="6 13" id="KW-0560">Oxidoreductase</keyword>
<dbReference type="Pfam" id="PF20628">
    <property type="entry name" value="Dyp_perox_C"/>
    <property type="match status" value="1"/>
</dbReference>
<dbReference type="EC" id="1.11.1.-" evidence="13"/>
<evidence type="ECO:0000259" key="14">
    <source>
        <dbReference type="Pfam" id="PF04261"/>
    </source>
</evidence>
<dbReference type="InterPro" id="IPR048327">
    <property type="entry name" value="Dyp_perox_N"/>
</dbReference>
<dbReference type="AlphaFoldDB" id="A0A9D1UQG4"/>
<keyword evidence="8 16" id="KW-0456">Lyase</keyword>
<keyword evidence="4 13" id="KW-0479">Metal-binding</keyword>
<organism evidence="16 17">
    <name type="scientific">Candidatus Corynebacterium gallistercoris</name>
    <dbReference type="NCBI Taxonomy" id="2838530"/>
    <lineage>
        <taxon>Bacteria</taxon>
        <taxon>Bacillati</taxon>
        <taxon>Actinomycetota</taxon>
        <taxon>Actinomycetes</taxon>
        <taxon>Mycobacteriales</taxon>
        <taxon>Corynebacteriaceae</taxon>
        <taxon>Corynebacterium</taxon>
    </lineage>
</organism>
<comment type="subcellular location">
    <subcellularLocation>
        <location evidence="1">Cell envelope</location>
    </subcellularLocation>
</comment>
<evidence type="ECO:0000256" key="12">
    <source>
        <dbReference type="ARBA" id="ARBA00048856"/>
    </source>
</evidence>
<dbReference type="GO" id="GO:0030313">
    <property type="term" value="C:cell envelope"/>
    <property type="evidence" value="ECO:0007669"/>
    <property type="project" value="UniProtKB-SubCell"/>
</dbReference>
<feature type="domain" description="Dyp-type peroxidase N-terminal" evidence="14">
    <location>
        <begin position="57"/>
        <end position="215"/>
    </location>
</feature>
<dbReference type="InterPro" id="IPR006313">
    <property type="entry name" value="EfeB/EfeN"/>
</dbReference>
<evidence type="ECO:0000256" key="10">
    <source>
        <dbReference type="ARBA" id="ARBA00033771"/>
    </source>
</evidence>
<keyword evidence="7 13" id="KW-0408">Iron</keyword>
<evidence type="ECO:0000256" key="6">
    <source>
        <dbReference type="ARBA" id="ARBA00023002"/>
    </source>
</evidence>
<evidence type="ECO:0000256" key="1">
    <source>
        <dbReference type="ARBA" id="ARBA00004196"/>
    </source>
</evidence>
<dbReference type="InterPro" id="IPR011008">
    <property type="entry name" value="Dimeric_a/b-barrel"/>
</dbReference>
<reference evidence="16" key="2">
    <citation type="submission" date="2021-04" db="EMBL/GenBank/DDBJ databases">
        <authorList>
            <person name="Gilroy R."/>
        </authorList>
    </citation>
    <scope>NUCLEOTIDE SEQUENCE</scope>
    <source>
        <strain evidence="16">4376</strain>
    </source>
</reference>
<evidence type="ECO:0000313" key="16">
    <source>
        <dbReference type="EMBL" id="HIW95221.1"/>
    </source>
</evidence>
<dbReference type="NCBIfam" id="TIGR01413">
    <property type="entry name" value="Dyp_perox_fam"/>
    <property type="match status" value="1"/>
</dbReference>
<evidence type="ECO:0000256" key="11">
    <source>
        <dbReference type="ARBA" id="ARBA00033775"/>
    </source>
</evidence>
<evidence type="ECO:0000256" key="7">
    <source>
        <dbReference type="ARBA" id="ARBA00023004"/>
    </source>
</evidence>
<dbReference type="SUPFAM" id="SSF54909">
    <property type="entry name" value="Dimeric alpha+beta barrel"/>
    <property type="match status" value="1"/>
</dbReference>
<keyword evidence="2 13" id="KW-0575">Peroxidase</keyword>
<accession>A0A9D1UQG4</accession>
<evidence type="ECO:0000313" key="17">
    <source>
        <dbReference type="Proteomes" id="UP000824189"/>
    </source>
</evidence>
<sequence>MGSEAKGLSRRTFLTGLGIGAAGAGVVGAAGAATYQAVSGGDSADSDGAVPFYGSHQAGIATAQQEHLHIVALDVTTDDRGKLKEVLTQWTAMAARMTGGEPAAELREDQRSEAAKYWVPEDTGEALDLPAANLTLTIGYGPSLFDKRFGLSDQRPAELEVLPKFPGDQLVDQLCDGDIVIQACADDPQVAVHAVRNMIRSGSGVVEVRWSQLGYGRASSTSTEQQTPRNLFGFKDGTRNVHSQEQEAMDEFIWSADSQPGWMEGGTYLCARRIRMLLEVWDRQSLDDQQTTFGRYKDNGAPIGTEDEFAEVPFDLVIGRDPAIPEDSHVFLSHPDNNDGQRMLRRAYNFVEGSDSFGHLSAGLFFIAFVAQPDKNFIPIQMKLSRNDKMNEYVRYESSAIFACPRGLSEGEDWGSQLFG</sequence>
<name>A0A9D1UQG4_9CORY</name>
<dbReference type="Pfam" id="PF04261">
    <property type="entry name" value="Dyp_perox_N"/>
    <property type="match status" value="1"/>
</dbReference>
<reference evidence="16" key="1">
    <citation type="journal article" date="2021" name="PeerJ">
        <title>Extensive microbial diversity within the chicken gut microbiome revealed by metagenomics and culture.</title>
        <authorList>
            <person name="Gilroy R."/>
            <person name="Ravi A."/>
            <person name="Getino M."/>
            <person name="Pursley I."/>
            <person name="Horton D.L."/>
            <person name="Alikhan N.F."/>
            <person name="Baker D."/>
            <person name="Gharbi K."/>
            <person name="Hall N."/>
            <person name="Watson M."/>
            <person name="Adriaenssens E.M."/>
            <person name="Foster-Nyarko E."/>
            <person name="Jarju S."/>
            <person name="Secka A."/>
            <person name="Antonio M."/>
            <person name="Oren A."/>
            <person name="Chaudhuri R.R."/>
            <person name="La Ragione R."/>
            <person name="Hildebrand F."/>
            <person name="Pallen M.J."/>
        </authorList>
    </citation>
    <scope>NUCLEOTIDE SEQUENCE</scope>
    <source>
        <strain evidence="16">4376</strain>
    </source>
</reference>
<dbReference type="GO" id="GO:0020037">
    <property type="term" value="F:heme binding"/>
    <property type="evidence" value="ECO:0007669"/>
    <property type="project" value="InterPro"/>
</dbReference>
<protein>
    <recommendedName>
        <fullName evidence="10 13">Deferrochelatase</fullName>
        <ecNumber evidence="13">1.11.1.-</ecNumber>
    </recommendedName>
    <alternativeName>
        <fullName evidence="11 13">Peroxidase EfeB</fullName>
    </alternativeName>
</protein>
<dbReference type="PROSITE" id="PS51404">
    <property type="entry name" value="DYP_PEROXIDASE"/>
    <property type="match status" value="1"/>
</dbReference>
<dbReference type="GO" id="GO:0004325">
    <property type="term" value="F:ferrochelatase activity"/>
    <property type="evidence" value="ECO:0007669"/>
    <property type="project" value="UniProtKB-EC"/>
</dbReference>
<comment type="cofactor">
    <cofactor evidence="13">
        <name>heme b</name>
        <dbReference type="ChEBI" id="CHEBI:60344"/>
    </cofactor>
    <text evidence="13">Binds 1 heme b (iron(II)-protoporphyrin IX) group non-covalently per subunit.</text>
</comment>
<dbReference type="InterPro" id="IPR048328">
    <property type="entry name" value="Dyp_perox_C"/>
</dbReference>
<evidence type="ECO:0000256" key="5">
    <source>
        <dbReference type="ARBA" id="ARBA00022729"/>
    </source>
</evidence>
<evidence type="ECO:0000256" key="4">
    <source>
        <dbReference type="ARBA" id="ARBA00022723"/>
    </source>
</evidence>
<proteinExistence type="inferred from homology"/>
<dbReference type="InterPro" id="IPR006311">
    <property type="entry name" value="TAT_signal"/>
</dbReference>
<evidence type="ECO:0000259" key="15">
    <source>
        <dbReference type="Pfam" id="PF20628"/>
    </source>
</evidence>
<evidence type="ECO:0000256" key="8">
    <source>
        <dbReference type="ARBA" id="ARBA00023239"/>
    </source>
</evidence>
<dbReference type="GO" id="GO:0004601">
    <property type="term" value="F:peroxidase activity"/>
    <property type="evidence" value="ECO:0007669"/>
    <property type="project" value="UniProtKB-KW"/>
</dbReference>
<keyword evidence="3 13" id="KW-0349">Heme</keyword>
<dbReference type="InterPro" id="IPR006314">
    <property type="entry name" value="Dyp_peroxidase"/>
</dbReference>
<comment type="function">
    <text evidence="13">Involved in the recovery of exogenous heme iron. Extracts iron from heme while preserving the protoporphyrin ring intact.</text>
</comment>
<comment type="similarity">
    <text evidence="9 13">Belongs to the DyP-type peroxidase family.</text>
</comment>
<evidence type="ECO:0000256" key="3">
    <source>
        <dbReference type="ARBA" id="ARBA00022617"/>
    </source>
</evidence>
<comment type="caution">
    <text evidence="16">The sequence shown here is derived from an EMBL/GenBank/DDBJ whole genome shotgun (WGS) entry which is preliminary data.</text>
</comment>
<keyword evidence="5" id="KW-0732">Signal</keyword>
<feature type="domain" description="Dyp-type peroxidase C-terminal" evidence="15">
    <location>
        <begin position="227"/>
        <end position="407"/>
    </location>
</feature>
<evidence type="ECO:0000256" key="9">
    <source>
        <dbReference type="ARBA" id="ARBA00025737"/>
    </source>
</evidence>
<evidence type="ECO:0000256" key="13">
    <source>
        <dbReference type="RuleBase" id="RU365017"/>
    </source>
</evidence>
<dbReference type="PROSITE" id="PS51318">
    <property type="entry name" value="TAT"/>
    <property type="match status" value="1"/>
</dbReference>
<dbReference type="EMBL" id="DXFZ01000026">
    <property type="protein sequence ID" value="HIW95221.1"/>
    <property type="molecule type" value="Genomic_DNA"/>
</dbReference>
<evidence type="ECO:0000256" key="2">
    <source>
        <dbReference type="ARBA" id="ARBA00022559"/>
    </source>
</evidence>
<comment type="catalytic activity">
    <reaction evidence="12">
        <text>heme b + 2 H(+) = protoporphyrin IX + Fe(2+)</text>
        <dbReference type="Rhea" id="RHEA:22584"/>
        <dbReference type="ChEBI" id="CHEBI:15378"/>
        <dbReference type="ChEBI" id="CHEBI:29033"/>
        <dbReference type="ChEBI" id="CHEBI:57306"/>
        <dbReference type="ChEBI" id="CHEBI:60344"/>
        <dbReference type="EC" id="4.98.1.1"/>
    </reaction>
    <physiologicalReaction direction="left-to-right" evidence="12">
        <dbReference type="Rhea" id="RHEA:22585"/>
    </physiologicalReaction>
</comment>